<evidence type="ECO:0000256" key="4">
    <source>
        <dbReference type="SAM" id="MobiDB-lite"/>
    </source>
</evidence>
<dbReference type="AlphaFoldDB" id="F2ULZ0"/>
<dbReference type="InParanoid" id="F2ULZ0"/>
<sequence>MTLGRKAKEGQDKQEASVSVLCLLCAAMRPVLAASVVLVLLVFAGASGVEHDVTDADRARLGVPQSTTAIAKTRRVEQRRRAIRRTCPKKSLMHKVNHRNVCTCGATSECAGPRCSHATVVDPDTGFSRRAAVFPPDCTECICYDQKKRPPPPLPPLSRARFSRELHRPLIVWTDSDTASSRRPTCLTPPVCVHQGELHFPPLTSSQVSALRQCGVDVNTSLPALSSAALSTAPVVDLTNTTLLGWKRARNWHFPHFAVDVLWLLDAYDLLYEYGGTAAPTHSPSSSSSTSSALHTPHRIMHCLRRGSTTTKPPPSSASSTPDGDCAHVHLHNMSLLVDVELSDVWSAEFMHLLSRRFLRFQTLTHRWRPNALYCFNGLLSSNTPFHRLPPTTLDAKTGFFADHNIDRAPISLASLKSASSPAAMRVVIVNRPASSGRSILGVDAIAGAVRATLAALNISHEVIVEEHLETKSLSAQIALFNAATAVISAHGAANTNWLFLRPNALAIEVFPFAYHPRQYSTIARLIGAKYKPIQTQPDTTRFFACMHHSSPEVLVNETNAIMDAWLEAEREYWRSGEETINFLAKHNAFPHHPKVRPCVREQNLHVSAEPIANTIAAFVKNL</sequence>
<accession>F2ULZ0</accession>
<evidence type="ECO:0000256" key="2">
    <source>
        <dbReference type="ARBA" id="ARBA00022679"/>
    </source>
</evidence>
<dbReference type="Proteomes" id="UP000007799">
    <property type="component" value="Unassembled WGS sequence"/>
</dbReference>
<reference evidence="6" key="1">
    <citation type="submission" date="2009-08" db="EMBL/GenBank/DDBJ databases">
        <title>Annotation of Salpingoeca rosetta.</title>
        <authorList>
            <consortium name="The Broad Institute Genome Sequencing Platform"/>
            <person name="Russ C."/>
            <person name="Cuomo C."/>
            <person name="Burger G."/>
            <person name="Gray M.W."/>
            <person name="Holland P.W.H."/>
            <person name="King N."/>
            <person name="Lang F.B.F."/>
            <person name="Roger A.J."/>
            <person name="Ruiz-Trillo I."/>
            <person name="Young S.K."/>
            <person name="Zeng Q."/>
            <person name="Gargeya S."/>
            <person name="Alvarado L."/>
            <person name="Berlin A."/>
            <person name="Chapman S.B."/>
            <person name="Chen Z."/>
            <person name="Freedman E."/>
            <person name="Gellesch M."/>
            <person name="Goldberg J."/>
            <person name="Griggs A."/>
            <person name="Gujja S."/>
            <person name="Heilman E."/>
            <person name="Heiman D."/>
            <person name="Howarth C."/>
            <person name="Mehta T."/>
            <person name="Neiman D."/>
            <person name="Pearson M."/>
            <person name="Roberts A."/>
            <person name="Saif S."/>
            <person name="Shea T."/>
            <person name="Shenoy N."/>
            <person name="Sisk P."/>
            <person name="Stolte C."/>
            <person name="Sykes S."/>
            <person name="White J."/>
            <person name="Yandava C."/>
            <person name="Haas B."/>
            <person name="Nusbaum C."/>
            <person name="Birren B."/>
        </authorList>
    </citation>
    <scope>NUCLEOTIDE SEQUENCE [LARGE SCALE GENOMIC DNA]</scope>
    <source>
        <strain evidence="6">ATCC 50818</strain>
    </source>
</reference>
<proteinExistence type="predicted"/>
<feature type="domain" description="Glycosyltransferase 61 catalytic" evidence="5">
    <location>
        <begin position="410"/>
        <end position="505"/>
    </location>
</feature>
<evidence type="ECO:0000313" key="7">
    <source>
        <dbReference type="Proteomes" id="UP000007799"/>
    </source>
</evidence>
<evidence type="ECO:0000256" key="1">
    <source>
        <dbReference type="ARBA" id="ARBA00022676"/>
    </source>
</evidence>
<keyword evidence="7" id="KW-1185">Reference proteome</keyword>
<dbReference type="GeneID" id="16070370"/>
<gene>
    <name evidence="6" type="ORF">PTSG_12822</name>
</gene>
<evidence type="ECO:0000256" key="3">
    <source>
        <dbReference type="ARBA" id="ARBA00023180"/>
    </source>
</evidence>
<feature type="non-terminal residue" evidence="6">
    <location>
        <position position="1"/>
    </location>
</feature>
<keyword evidence="2" id="KW-0808">Transferase</keyword>
<dbReference type="Pfam" id="PF04577">
    <property type="entry name" value="Glyco_transf_61"/>
    <property type="match status" value="1"/>
</dbReference>
<feature type="region of interest" description="Disordered" evidence="4">
    <location>
        <begin position="305"/>
        <end position="324"/>
    </location>
</feature>
<keyword evidence="1" id="KW-0328">Glycosyltransferase</keyword>
<dbReference type="KEGG" id="sre:PTSG_12822"/>
<keyword evidence="3" id="KW-0325">Glycoprotein</keyword>
<dbReference type="PANTHER" id="PTHR20961">
    <property type="entry name" value="GLYCOSYLTRANSFERASE"/>
    <property type="match status" value="1"/>
</dbReference>
<name>F2ULZ0_SALR5</name>
<evidence type="ECO:0000313" key="6">
    <source>
        <dbReference type="EMBL" id="EGD78139.1"/>
    </source>
</evidence>
<organism evidence="7">
    <name type="scientific">Salpingoeca rosetta (strain ATCC 50818 / BSB-021)</name>
    <dbReference type="NCBI Taxonomy" id="946362"/>
    <lineage>
        <taxon>Eukaryota</taxon>
        <taxon>Choanoflagellata</taxon>
        <taxon>Craspedida</taxon>
        <taxon>Salpingoecidae</taxon>
        <taxon>Salpingoeca</taxon>
    </lineage>
</organism>
<dbReference type="EMBL" id="GL832981">
    <property type="protein sequence ID" value="EGD78139.1"/>
    <property type="molecule type" value="Genomic_DNA"/>
</dbReference>
<protein>
    <recommendedName>
        <fullName evidence="5">Glycosyltransferase 61 catalytic domain-containing protein</fullName>
    </recommendedName>
</protein>
<dbReference type="GO" id="GO:0016757">
    <property type="term" value="F:glycosyltransferase activity"/>
    <property type="evidence" value="ECO:0007669"/>
    <property type="project" value="UniProtKB-KW"/>
</dbReference>
<evidence type="ECO:0000259" key="5">
    <source>
        <dbReference type="Pfam" id="PF04577"/>
    </source>
</evidence>
<dbReference type="InterPro" id="IPR049625">
    <property type="entry name" value="Glyco_transf_61_cat"/>
</dbReference>
<dbReference type="RefSeq" id="XP_004989815.1">
    <property type="nucleotide sequence ID" value="XM_004989758.1"/>
</dbReference>
<dbReference type="OrthoDB" id="4500at2759"/>
<dbReference type="InterPro" id="IPR007657">
    <property type="entry name" value="Glycosyltransferase_61"/>
</dbReference>